<protein>
    <submittedName>
        <fullName evidence="2">Uncharacterized protein</fullName>
    </submittedName>
</protein>
<reference evidence="2" key="1">
    <citation type="submission" date="2016-11" db="UniProtKB">
        <authorList>
            <consortium name="WormBaseParasite"/>
        </authorList>
    </citation>
    <scope>IDENTIFICATION</scope>
</reference>
<dbReference type="Proteomes" id="UP000095283">
    <property type="component" value="Unplaced"/>
</dbReference>
<name>A0A1I7W6A7_HETBA</name>
<evidence type="ECO:0000313" key="2">
    <source>
        <dbReference type="WBParaSite" id="Hba_00136"/>
    </source>
</evidence>
<keyword evidence="1" id="KW-1185">Reference proteome</keyword>
<sequence>MWDCVIMAIYFKRQHSTDNNANFVISTIDVESASNLLSRAYKFIIFPEISFYKFF</sequence>
<dbReference type="WBParaSite" id="Hba_00136">
    <property type="protein sequence ID" value="Hba_00136"/>
    <property type="gene ID" value="Hba_00136"/>
</dbReference>
<evidence type="ECO:0000313" key="1">
    <source>
        <dbReference type="Proteomes" id="UP000095283"/>
    </source>
</evidence>
<dbReference type="AlphaFoldDB" id="A0A1I7W6A7"/>
<accession>A0A1I7W6A7</accession>
<organism evidence="1 2">
    <name type="scientific">Heterorhabditis bacteriophora</name>
    <name type="common">Entomopathogenic nematode worm</name>
    <dbReference type="NCBI Taxonomy" id="37862"/>
    <lineage>
        <taxon>Eukaryota</taxon>
        <taxon>Metazoa</taxon>
        <taxon>Ecdysozoa</taxon>
        <taxon>Nematoda</taxon>
        <taxon>Chromadorea</taxon>
        <taxon>Rhabditida</taxon>
        <taxon>Rhabditina</taxon>
        <taxon>Rhabditomorpha</taxon>
        <taxon>Strongyloidea</taxon>
        <taxon>Heterorhabditidae</taxon>
        <taxon>Heterorhabditis</taxon>
    </lineage>
</organism>
<proteinExistence type="predicted"/>